<accession>A0A1Q3CEX7</accession>
<reference evidence="2" key="1">
    <citation type="submission" date="2016-04" db="EMBL/GenBank/DDBJ databases">
        <title>Cephalotus genome sequencing.</title>
        <authorList>
            <person name="Fukushima K."/>
            <person name="Hasebe M."/>
            <person name="Fang X."/>
        </authorList>
    </citation>
    <scope>NUCLEOTIDE SEQUENCE [LARGE SCALE GENOMIC DNA]</scope>
    <source>
        <strain evidence="2">cv. St1</strain>
    </source>
</reference>
<proteinExistence type="predicted"/>
<dbReference type="AlphaFoldDB" id="A0A1Q3CEX7"/>
<sequence>NCESAISPMWIGLPKLPIHFFSTSSIFSIACTVGHPLKVDAATASLSRPSMACMCVEVDIRKLLPKCVWIGTGVYVGFWQEVVCENVSKYCKPCSRQGHHKEICKLI</sequence>
<evidence type="ECO:0000313" key="1">
    <source>
        <dbReference type="EMBL" id="GAV78757.1"/>
    </source>
</evidence>
<feature type="non-terminal residue" evidence="1">
    <location>
        <position position="1"/>
    </location>
</feature>
<keyword evidence="2" id="KW-1185">Reference proteome</keyword>
<evidence type="ECO:0000313" key="2">
    <source>
        <dbReference type="Proteomes" id="UP000187406"/>
    </source>
</evidence>
<protein>
    <submittedName>
        <fullName evidence="1">DUF4283 domain-containing protein</fullName>
    </submittedName>
</protein>
<dbReference type="Proteomes" id="UP000187406">
    <property type="component" value="Unassembled WGS sequence"/>
</dbReference>
<dbReference type="InParanoid" id="A0A1Q3CEX7"/>
<comment type="caution">
    <text evidence="1">The sequence shown here is derived from an EMBL/GenBank/DDBJ whole genome shotgun (WGS) entry which is preliminary data.</text>
</comment>
<dbReference type="InterPro" id="IPR040256">
    <property type="entry name" value="At4g02000-like"/>
</dbReference>
<dbReference type="PANTHER" id="PTHR31286:SF180">
    <property type="entry name" value="OS10G0362600 PROTEIN"/>
    <property type="match status" value="1"/>
</dbReference>
<name>A0A1Q3CEX7_CEPFO</name>
<dbReference type="OrthoDB" id="1751950at2759"/>
<dbReference type="STRING" id="3775.A0A1Q3CEX7"/>
<dbReference type="PANTHER" id="PTHR31286">
    <property type="entry name" value="GLYCINE-RICH CELL WALL STRUCTURAL PROTEIN 1.8-LIKE"/>
    <property type="match status" value="1"/>
</dbReference>
<organism evidence="1 2">
    <name type="scientific">Cephalotus follicularis</name>
    <name type="common">Albany pitcher plant</name>
    <dbReference type="NCBI Taxonomy" id="3775"/>
    <lineage>
        <taxon>Eukaryota</taxon>
        <taxon>Viridiplantae</taxon>
        <taxon>Streptophyta</taxon>
        <taxon>Embryophyta</taxon>
        <taxon>Tracheophyta</taxon>
        <taxon>Spermatophyta</taxon>
        <taxon>Magnoliopsida</taxon>
        <taxon>eudicotyledons</taxon>
        <taxon>Gunneridae</taxon>
        <taxon>Pentapetalae</taxon>
        <taxon>rosids</taxon>
        <taxon>fabids</taxon>
        <taxon>Oxalidales</taxon>
        <taxon>Cephalotaceae</taxon>
        <taxon>Cephalotus</taxon>
    </lineage>
</organism>
<gene>
    <name evidence="1" type="ORF">CFOL_v3_22222</name>
</gene>
<dbReference type="EMBL" id="BDDD01001859">
    <property type="protein sequence ID" value="GAV78757.1"/>
    <property type="molecule type" value="Genomic_DNA"/>
</dbReference>